<protein>
    <submittedName>
        <fullName evidence="1">Uncharacterized protein</fullName>
    </submittedName>
</protein>
<dbReference type="EMBL" id="HBNS01046872">
    <property type="protein sequence ID" value="CAE4647490.1"/>
    <property type="molecule type" value="Transcribed_RNA"/>
</dbReference>
<evidence type="ECO:0000313" key="1">
    <source>
        <dbReference type="EMBL" id="CAE4647490.1"/>
    </source>
</evidence>
<reference evidence="1" key="1">
    <citation type="submission" date="2021-01" db="EMBL/GenBank/DDBJ databases">
        <authorList>
            <person name="Corre E."/>
            <person name="Pelletier E."/>
            <person name="Niang G."/>
            <person name="Scheremetjew M."/>
            <person name="Finn R."/>
            <person name="Kale V."/>
            <person name="Holt S."/>
            <person name="Cochrane G."/>
            <person name="Meng A."/>
            <person name="Brown T."/>
            <person name="Cohen L."/>
        </authorList>
    </citation>
    <scope>NUCLEOTIDE SEQUENCE</scope>
    <source>
        <strain evidence="1">GSO104</strain>
    </source>
</reference>
<name>A0A7S4SJQ2_9STRA</name>
<organism evidence="1">
    <name type="scientific">Ditylum brightwellii</name>
    <dbReference type="NCBI Taxonomy" id="49249"/>
    <lineage>
        <taxon>Eukaryota</taxon>
        <taxon>Sar</taxon>
        <taxon>Stramenopiles</taxon>
        <taxon>Ochrophyta</taxon>
        <taxon>Bacillariophyta</taxon>
        <taxon>Mediophyceae</taxon>
        <taxon>Lithodesmiophycidae</taxon>
        <taxon>Lithodesmiales</taxon>
        <taxon>Lithodesmiaceae</taxon>
        <taxon>Ditylum</taxon>
    </lineage>
</organism>
<dbReference type="AlphaFoldDB" id="A0A7S4SJQ2"/>
<proteinExistence type="predicted"/>
<sequence>MQRVGVGQILDDVGVLMAKKIFQLSIGCQHAMKLLACMGSKCSESILKLFIHEGEANQQDWQNTKKRKTNYDSNDRFSMLDFTVDEGLIKKRRAKLYVCA</sequence>
<gene>
    <name evidence="1" type="ORF">DBRI00130_LOCUS36217</name>
</gene>
<accession>A0A7S4SJQ2</accession>